<dbReference type="OrthoDB" id="5835829at2759"/>
<sequence>MVEQRRGEHCLPTFLSFLLRQWPVIGDLPASFRGFRLRKPSLRGQQDRIHKLWVLNADYTPASIATAPPDLPNALLFLFTPIYVFYLSPRVRAMTAARRAAGYIWPLPLFDPRNGATSLCVSHPAFDYPCSVLNDVLPRGPILQASLLLERADPEPHAWVAATPARRTVLIVLGSHLRLDERDGRNVFEACAAQMWARPNVQVLWKLQRFTDYGLGGVDGTHEFGDRLMVVNLLKPDPVAVLRTGRVGATRIMRLWRESCCSFAFQLWMLGPAFARTSADGGF</sequence>
<dbReference type="Proteomes" id="UP000007129">
    <property type="component" value="Unassembled WGS sequence"/>
</dbReference>
<comment type="caution">
    <text evidence="1">The sequence shown here is derived from an EMBL/GenBank/DDBJ whole genome shotgun (WGS) entry which is preliminary data.</text>
</comment>
<name>K2R088_MACPH</name>
<dbReference type="SUPFAM" id="SSF53756">
    <property type="entry name" value="UDP-Glycosyltransferase/glycogen phosphorylase"/>
    <property type="match status" value="1"/>
</dbReference>
<dbReference type="HOGENOM" id="CLU_983781_0_0_1"/>
<protein>
    <submittedName>
        <fullName evidence="1">Uncharacterized protein</fullName>
    </submittedName>
</protein>
<organism evidence="1 2">
    <name type="scientific">Macrophomina phaseolina (strain MS6)</name>
    <name type="common">Charcoal rot fungus</name>
    <dbReference type="NCBI Taxonomy" id="1126212"/>
    <lineage>
        <taxon>Eukaryota</taxon>
        <taxon>Fungi</taxon>
        <taxon>Dikarya</taxon>
        <taxon>Ascomycota</taxon>
        <taxon>Pezizomycotina</taxon>
        <taxon>Dothideomycetes</taxon>
        <taxon>Dothideomycetes incertae sedis</taxon>
        <taxon>Botryosphaeriales</taxon>
        <taxon>Botryosphaeriaceae</taxon>
        <taxon>Macrophomina</taxon>
    </lineage>
</organism>
<dbReference type="VEuPathDB" id="FungiDB:MPH_07101"/>
<evidence type="ECO:0000313" key="1">
    <source>
        <dbReference type="EMBL" id="EKG15666.1"/>
    </source>
</evidence>
<dbReference type="EMBL" id="AHHD01000293">
    <property type="protein sequence ID" value="EKG15666.1"/>
    <property type="molecule type" value="Genomic_DNA"/>
</dbReference>
<gene>
    <name evidence="1" type="ORF">MPH_07101</name>
</gene>
<evidence type="ECO:0000313" key="2">
    <source>
        <dbReference type="Proteomes" id="UP000007129"/>
    </source>
</evidence>
<dbReference type="STRING" id="1126212.K2R088"/>
<dbReference type="AlphaFoldDB" id="K2R088"/>
<proteinExistence type="predicted"/>
<reference evidence="1 2" key="1">
    <citation type="journal article" date="2012" name="BMC Genomics">
        <title>Tools to kill: Genome of one of the most destructive plant pathogenic fungi Macrophomina phaseolina.</title>
        <authorList>
            <person name="Islam M.S."/>
            <person name="Haque M.S."/>
            <person name="Islam M.M."/>
            <person name="Emdad E.M."/>
            <person name="Halim A."/>
            <person name="Hossen Q.M.M."/>
            <person name="Hossain M.Z."/>
            <person name="Ahmed B."/>
            <person name="Rahim S."/>
            <person name="Rahman M.S."/>
            <person name="Alam M.M."/>
            <person name="Hou S."/>
            <person name="Wan X."/>
            <person name="Saito J.A."/>
            <person name="Alam M."/>
        </authorList>
    </citation>
    <scope>NUCLEOTIDE SEQUENCE [LARGE SCALE GENOMIC DNA]</scope>
    <source>
        <strain evidence="1 2">MS6</strain>
    </source>
</reference>
<accession>K2R088</accession>
<dbReference type="InParanoid" id="K2R088"/>